<dbReference type="InterPro" id="IPR006082">
    <property type="entry name" value="PRK"/>
</dbReference>
<dbReference type="EMBL" id="CP011412">
    <property type="protein sequence ID" value="AKH21554.1"/>
    <property type="molecule type" value="Genomic_DNA"/>
</dbReference>
<dbReference type="SUPFAM" id="SSF52540">
    <property type="entry name" value="P-loop containing nucleoside triphosphate hydrolases"/>
    <property type="match status" value="1"/>
</dbReference>
<dbReference type="InterPro" id="IPR027417">
    <property type="entry name" value="P-loop_NTPase"/>
</dbReference>
<dbReference type="EC" id="2.7.1.19" evidence="2 8"/>
<keyword evidence="5 10" id="KW-0418">Kinase</keyword>
<sequence>MSKQHPIVAVTGSSGAGTSTVKRAFEHIFYRDGVTPAIIEGDSFHRYDRFAMREAVAEASKRGENLSHFGPASNLFNELENLFKSYGEHGTGKKRYYLHSEEEAAEHNARLGTNLGPGQFTPWEDIPSETDLLFYEGLHGGVVTDEANVAQYVDLLIGVVPIVNLEWIQKIHRDNAERGYSAEAIVDTILRRMPDYINYITPQFSRTDINFQRVSTVDTSNPFIARDIPSPDESFVVIRFRDPKKFHIDFPYLLSMLHDSFMSRRNSLVVPGGKMGLAMEIILTPIIEQMMGERNR</sequence>
<evidence type="ECO:0000256" key="7">
    <source>
        <dbReference type="ARBA" id="ARBA00047663"/>
    </source>
</evidence>
<reference evidence="10 11" key="1">
    <citation type="journal article" date="2015" name="Genome Announc.">
        <title>Complete Genome Sequence of Sedimenticola thiotaurini Strain SIP-G1, a Polyphosphate- and Polyhydroxyalkanoate-Accumulating Sulfur-Oxidizing Gammaproteobacterium Isolated from Salt Marsh Sediments.</title>
        <authorList>
            <person name="Flood B.E."/>
            <person name="Jones D.S."/>
            <person name="Bailey J.V."/>
        </authorList>
    </citation>
    <scope>NUCLEOTIDE SEQUENCE [LARGE SCALE GENOMIC DNA]</scope>
    <source>
        <strain evidence="10 11">SIP-G1</strain>
    </source>
</reference>
<evidence type="ECO:0000313" key="10">
    <source>
        <dbReference type="EMBL" id="AKH21554.1"/>
    </source>
</evidence>
<dbReference type="GO" id="GO:0008974">
    <property type="term" value="F:phosphoribulokinase activity"/>
    <property type="evidence" value="ECO:0007669"/>
    <property type="project" value="UniProtKB-EC"/>
</dbReference>
<dbReference type="OrthoDB" id="9773443at2"/>
<gene>
    <name evidence="10" type="ORF">AAY24_15665</name>
</gene>
<protein>
    <recommendedName>
        <fullName evidence="2 8">Phosphoribulokinase</fullName>
        <ecNumber evidence="2 8">2.7.1.19</ecNumber>
    </recommendedName>
</protein>
<evidence type="ECO:0000256" key="3">
    <source>
        <dbReference type="ARBA" id="ARBA00022679"/>
    </source>
</evidence>
<comment type="similarity">
    <text evidence="1 8">Belongs to the phosphoribulokinase family.</text>
</comment>
<dbReference type="PRINTS" id="PR00478">
    <property type="entry name" value="PHRIBLKINASE"/>
</dbReference>
<name>A0A0F7K1X1_9GAMM</name>
<evidence type="ECO:0000259" key="9">
    <source>
        <dbReference type="Pfam" id="PF00485"/>
    </source>
</evidence>
<dbReference type="RefSeq" id="WP_046860479.1">
    <property type="nucleotide sequence ID" value="NZ_CP011412.1"/>
</dbReference>
<evidence type="ECO:0000256" key="8">
    <source>
        <dbReference type="RuleBase" id="RU004082"/>
    </source>
</evidence>
<dbReference type="NCBIfam" id="NF011997">
    <property type="entry name" value="PRK15453.1"/>
    <property type="match status" value="1"/>
</dbReference>
<dbReference type="AlphaFoldDB" id="A0A0F7K1X1"/>
<evidence type="ECO:0000256" key="1">
    <source>
        <dbReference type="ARBA" id="ARBA00009719"/>
    </source>
</evidence>
<proteinExistence type="inferred from homology"/>
<evidence type="ECO:0000256" key="2">
    <source>
        <dbReference type="ARBA" id="ARBA00012042"/>
    </source>
</evidence>
<dbReference type="PROSITE" id="PS00567">
    <property type="entry name" value="PHOSPHORIBULOKINASE"/>
    <property type="match status" value="1"/>
</dbReference>
<accession>A0A0F7K1X1</accession>
<keyword evidence="3" id="KW-0808">Transferase</keyword>
<feature type="domain" description="Phosphoribulokinase/uridine kinase" evidence="9">
    <location>
        <begin position="7"/>
        <end position="220"/>
    </location>
</feature>
<evidence type="ECO:0000313" key="11">
    <source>
        <dbReference type="Proteomes" id="UP000034410"/>
    </source>
</evidence>
<dbReference type="GO" id="GO:0005975">
    <property type="term" value="P:carbohydrate metabolic process"/>
    <property type="evidence" value="ECO:0007669"/>
    <property type="project" value="InterPro"/>
</dbReference>
<evidence type="ECO:0000256" key="4">
    <source>
        <dbReference type="ARBA" id="ARBA00022741"/>
    </source>
</evidence>
<dbReference type="Gene3D" id="3.40.50.300">
    <property type="entry name" value="P-loop containing nucleotide triphosphate hydrolases"/>
    <property type="match status" value="1"/>
</dbReference>
<organism evidence="10 11">
    <name type="scientific">Sedimenticola thiotaurini</name>
    <dbReference type="NCBI Taxonomy" id="1543721"/>
    <lineage>
        <taxon>Bacteria</taxon>
        <taxon>Pseudomonadati</taxon>
        <taxon>Pseudomonadota</taxon>
        <taxon>Gammaproteobacteria</taxon>
        <taxon>Chromatiales</taxon>
        <taxon>Sedimenticolaceae</taxon>
        <taxon>Sedimenticola</taxon>
    </lineage>
</organism>
<comment type="catalytic activity">
    <reaction evidence="7 8">
        <text>D-ribulose 5-phosphate + ATP = D-ribulose 1,5-bisphosphate + ADP + H(+)</text>
        <dbReference type="Rhea" id="RHEA:19365"/>
        <dbReference type="ChEBI" id="CHEBI:15378"/>
        <dbReference type="ChEBI" id="CHEBI:30616"/>
        <dbReference type="ChEBI" id="CHEBI:57870"/>
        <dbReference type="ChEBI" id="CHEBI:58121"/>
        <dbReference type="ChEBI" id="CHEBI:456216"/>
        <dbReference type="EC" id="2.7.1.19"/>
    </reaction>
</comment>
<dbReference type="Proteomes" id="UP000034410">
    <property type="component" value="Chromosome"/>
</dbReference>
<dbReference type="GO" id="GO:0005524">
    <property type="term" value="F:ATP binding"/>
    <property type="evidence" value="ECO:0007669"/>
    <property type="project" value="UniProtKB-KW"/>
</dbReference>
<evidence type="ECO:0000256" key="5">
    <source>
        <dbReference type="ARBA" id="ARBA00022777"/>
    </source>
</evidence>
<dbReference type="Pfam" id="PF00485">
    <property type="entry name" value="PRK"/>
    <property type="match status" value="1"/>
</dbReference>
<evidence type="ECO:0000256" key="6">
    <source>
        <dbReference type="ARBA" id="ARBA00022840"/>
    </source>
</evidence>
<keyword evidence="11" id="KW-1185">Reference proteome</keyword>
<dbReference type="PATRIC" id="fig|1543721.4.peg.3228"/>
<keyword evidence="6" id="KW-0067">ATP-binding</keyword>
<dbReference type="KEGG" id="seds:AAY24_15665"/>
<dbReference type="InterPro" id="IPR006083">
    <property type="entry name" value="PRK/URK"/>
</dbReference>
<keyword evidence="4" id="KW-0547">Nucleotide-binding</keyword>